<evidence type="ECO:0000256" key="1">
    <source>
        <dbReference type="SAM" id="Phobius"/>
    </source>
</evidence>
<keyword evidence="4" id="KW-1185">Reference proteome</keyword>
<name>A0A9W9C8K6_9PLEO</name>
<reference evidence="3" key="1">
    <citation type="submission" date="2022-10" db="EMBL/GenBank/DDBJ databases">
        <title>Tapping the CABI collections for fungal endophytes: first genome assemblies for Collariella, Neodidymelliopsis, Ascochyta clinopodiicola, Didymella pomorum, Didymosphaeria variabile, Neocosmospora piperis and Neocucurbitaria cava.</title>
        <authorList>
            <person name="Hill R."/>
        </authorList>
    </citation>
    <scope>NUCLEOTIDE SEQUENCE</scope>
    <source>
        <strain evidence="3">IMI 356815</strain>
    </source>
</reference>
<keyword evidence="2" id="KW-0732">Signal</keyword>
<comment type="caution">
    <text evidence="3">The sequence shown here is derived from an EMBL/GenBank/DDBJ whole genome shotgun (WGS) entry which is preliminary data.</text>
</comment>
<dbReference type="RefSeq" id="XP_056069530.1">
    <property type="nucleotide sequence ID" value="XM_056215283.1"/>
</dbReference>
<feature type="transmembrane region" description="Helical" evidence="1">
    <location>
        <begin position="143"/>
        <end position="169"/>
    </location>
</feature>
<feature type="signal peptide" evidence="2">
    <location>
        <begin position="1"/>
        <end position="32"/>
    </location>
</feature>
<gene>
    <name evidence="3" type="ORF">N0V89_006513</name>
</gene>
<dbReference type="AlphaFoldDB" id="A0A9W9C8K6"/>
<evidence type="ECO:0008006" key="5">
    <source>
        <dbReference type="Google" id="ProtNLM"/>
    </source>
</evidence>
<organism evidence="3 4">
    <name type="scientific">Didymosphaeria variabile</name>
    <dbReference type="NCBI Taxonomy" id="1932322"/>
    <lineage>
        <taxon>Eukaryota</taxon>
        <taxon>Fungi</taxon>
        <taxon>Dikarya</taxon>
        <taxon>Ascomycota</taxon>
        <taxon>Pezizomycotina</taxon>
        <taxon>Dothideomycetes</taxon>
        <taxon>Pleosporomycetidae</taxon>
        <taxon>Pleosporales</taxon>
        <taxon>Massarineae</taxon>
        <taxon>Didymosphaeriaceae</taxon>
        <taxon>Didymosphaeria</taxon>
    </lineage>
</organism>
<keyword evidence="1" id="KW-0812">Transmembrane</keyword>
<dbReference type="EMBL" id="JAPEUX010000005">
    <property type="protein sequence ID" value="KAJ4351174.1"/>
    <property type="molecule type" value="Genomic_DNA"/>
</dbReference>
<feature type="chain" id="PRO_5040744068" description="Wax synthase domain-containing protein" evidence="2">
    <location>
        <begin position="33"/>
        <end position="197"/>
    </location>
</feature>
<evidence type="ECO:0000313" key="3">
    <source>
        <dbReference type="EMBL" id="KAJ4351174.1"/>
    </source>
</evidence>
<sequence length="197" mass="22031">MRARWASLQGGFSFTMLLQYIDLALISKRSHANHSSDKDVDTPSTLWQRFKTGWNAMWSFRRINTPSEAKNVPHFSSTDPIYTPPRSTFILRQALNAAVRYLVLDLLAQRKPPSDPQSLFHPSLIPFFTRLGSVTLPQIKLRVLSIAGFAVTFYCIIQGFTSFAAALALGCGLSDVKDWRPAFGSVSSAYSLKNVWG</sequence>
<accession>A0A9W9C8K6</accession>
<keyword evidence="1" id="KW-1133">Transmembrane helix</keyword>
<dbReference type="OrthoDB" id="1077582at2759"/>
<keyword evidence="1" id="KW-0472">Membrane</keyword>
<dbReference type="GeneID" id="80910043"/>
<dbReference type="Proteomes" id="UP001140513">
    <property type="component" value="Unassembled WGS sequence"/>
</dbReference>
<evidence type="ECO:0000313" key="4">
    <source>
        <dbReference type="Proteomes" id="UP001140513"/>
    </source>
</evidence>
<proteinExistence type="predicted"/>
<evidence type="ECO:0000256" key="2">
    <source>
        <dbReference type="SAM" id="SignalP"/>
    </source>
</evidence>
<protein>
    <recommendedName>
        <fullName evidence="5">Wax synthase domain-containing protein</fullName>
    </recommendedName>
</protein>